<dbReference type="Proteomes" id="UP001060085">
    <property type="component" value="Linkage Group LG01"/>
</dbReference>
<evidence type="ECO:0000313" key="2">
    <source>
        <dbReference type="Proteomes" id="UP001060085"/>
    </source>
</evidence>
<sequence>MDTKTTPRTSVIIVGAGISGITAAKVLEENGVNDILILEGADRIGGRIRKEEFGDVTVELGAGWIAGVGGKHPNPVWELARQSNLRTCFSDYSYARYNIYDRSGKIFPSGIAADSYKKAVDSAIQKLRSQEATHDSSTAHDVSLLAATPSTPKTPIELAIDFILHDFEMAEVEPISTYTEFGDREFLVADERGYEHLLYKMAETFLTTSDGKITDSRLKLNTVKLLSISKSIVL</sequence>
<evidence type="ECO:0000313" key="1">
    <source>
        <dbReference type="EMBL" id="KAI5681381.1"/>
    </source>
</evidence>
<gene>
    <name evidence="1" type="ORF">M9H77_02608</name>
</gene>
<name>A0ACC0C8Y1_CATRO</name>
<accession>A0ACC0C8Y1</accession>
<reference evidence="2" key="1">
    <citation type="journal article" date="2023" name="Nat. Plants">
        <title>Single-cell RNA sequencing provides a high-resolution roadmap for understanding the multicellular compartmentation of specialized metabolism.</title>
        <authorList>
            <person name="Sun S."/>
            <person name="Shen X."/>
            <person name="Li Y."/>
            <person name="Li Y."/>
            <person name="Wang S."/>
            <person name="Li R."/>
            <person name="Zhang H."/>
            <person name="Shen G."/>
            <person name="Guo B."/>
            <person name="Wei J."/>
            <person name="Xu J."/>
            <person name="St-Pierre B."/>
            <person name="Chen S."/>
            <person name="Sun C."/>
        </authorList>
    </citation>
    <scope>NUCLEOTIDE SEQUENCE [LARGE SCALE GENOMIC DNA]</scope>
</reference>
<comment type="caution">
    <text evidence="1">The sequence shown here is derived from an EMBL/GenBank/DDBJ whole genome shotgun (WGS) entry which is preliminary data.</text>
</comment>
<protein>
    <submittedName>
        <fullName evidence="1">Uncharacterized protein</fullName>
    </submittedName>
</protein>
<dbReference type="EMBL" id="CM044701">
    <property type="protein sequence ID" value="KAI5681381.1"/>
    <property type="molecule type" value="Genomic_DNA"/>
</dbReference>
<organism evidence="1 2">
    <name type="scientific">Catharanthus roseus</name>
    <name type="common">Madagascar periwinkle</name>
    <name type="synonym">Vinca rosea</name>
    <dbReference type="NCBI Taxonomy" id="4058"/>
    <lineage>
        <taxon>Eukaryota</taxon>
        <taxon>Viridiplantae</taxon>
        <taxon>Streptophyta</taxon>
        <taxon>Embryophyta</taxon>
        <taxon>Tracheophyta</taxon>
        <taxon>Spermatophyta</taxon>
        <taxon>Magnoliopsida</taxon>
        <taxon>eudicotyledons</taxon>
        <taxon>Gunneridae</taxon>
        <taxon>Pentapetalae</taxon>
        <taxon>asterids</taxon>
        <taxon>lamiids</taxon>
        <taxon>Gentianales</taxon>
        <taxon>Apocynaceae</taxon>
        <taxon>Rauvolfioideae</taxon>
        <taxon>Vinceae</taxon>
        <taxon>Catharanthinae</taxon>
        <taxon>Catharanthus</taxon>
    </lineage>
</organism>
<keyword evidence="2" id="KW-1185">Reference proteome</keyword>
<proteinExistence type="predicted"/>